<dbReference type="InterPro" id="IPR050229">
    <property type="entry name" value="GlpE_sulfurtransferase"/>
</dbReference>
<dbReference type="SUPFAM" id="SSF52821">
    <property type="entry name" value="Rhodanese/Cell cycle control phosphatase"/>
    <property type="match status" value="1"/>
</dbReference>
<evidence type="ECO:0000259" key="1">
    <source>
        <dbReference type="PROSITE" id="PS50206"/>
    </source>
</evidence>
<protein>
    <recommendedName>
        <fullName evidence="1">Rhodanese domain-containing protein</fullName>
    </recommendedName>
</protein>
<dbReference type="SMART" id="SM00450">
    <property type="entry name" value="RHOD"/>
    <property type="match status" value="1"/>
</dbReference>
<dbReference type="EMBL" id="CP017415">
    <property type="protein sequence ID" value="AOU98890.1"/>
    <property type="molecule type" value="Genomic_DNA"/>
</dbReference>
<evidence type="ECO:0000313" key="2">
    <source>
        <dbReference type="EMBL" id="AOU98890.1"/>
    </source>
</evidence>
<name>A0A1D8IQY0_9GAMM</name>
<gene>
    <name evidence="2" type="ORF">BI364_13820</name>
</gene>
<dbReference type="Gene3D" id="3.40.250.10">
    <property type="entry name" value="Rhodanese-like domain"/>
    <property type="match status" value="1"/>
</dbReference>
<dbReference type="KEGG" id="aprs:BI364_13820"/>
<dbReference type="InterPro" id="IPR001763">
    <property type="entry name" value="Rhodanese-like_dom"/>
</dbReference>
<dbReference type="CDD" id="cd00158">
    <property type="entry name" value="RHOD"/>
    <property type="match status" value="1"/>
</dbReference>
<dbReference type="Pfam" id="PF00581">
    <property type="entry name" value="Rhodanese"/>
    <property type="match status" value="1"/>
</dbReference>
<accession>A0A1D8IQY0</accession>
<proteinExistence type="predicted"/>
<dbReference type="PANTHER" id="PTHR43031:SF17">
    <property type="entry name" value="SULFURTRANSFERASE YTWF-RELATED"/>
    <property type="match status" value="1"/>
</dbReference>
<feature type="domain" description="Rhodanese" evidence="1">
    <location>
        <begin position="18"/>
        <end position="108"/>
    </location>
</feature>
<organism evidence="2 3">
    <name type="scientific">Acidihalobacter yilgarnensis</name>
    <dbReference type="NCBI Taxonomy" id="2819280"/>
    <lineage>
        <taxon>Bacteria</taxon>
        <taxon>Pseudomonadati</taxon>
        <taxon>Pseudomonadota</taxon>
        <taxon>Gammaproteobacteria</taxon>
        <taxon>Chromatiales</taxon>
        <taxon>Ectothiorhodospiraceae</taxon>
        <taxon>Acidihalobacter</taxon>
    </lineage>
</organism>
<reference evidence="3" key="1">
    <citation type="submission" date="2016-09" db="EMBL/GenBank/DDBJ databases">
        <title>Acidihalobacter prosperus F5.</title>
        <authorList>
            <person name="Khaleque H.N."/>
            <person name="Ramsay J.P."/>
            <person name="Kaksonen A.H."/>
            <person name="Boxall N.J."/>
            <person name="Watkin E.L.J."/>
        </authorList>
    </citation>
    <scope>NUCLEOTIDE SEQUENCE [LARGE SCALE GENOMIC DNA]</scope>
    <source>
        <strain evidence="3">F5</strain>
    </source>
</reference>
<keyword evidence="3" id="KW-1185">Reference proteome</keyword>
<sequence length="114" mass="12390">MYGFHEVDAGTLRQWMERGESVCLVDVRTPAEMSRGVIEGAQLVPLHLIPVKMDDLVQGEVPRLVFYCQSGARSAQACAFVAQRHGGEVYNLRAGIMGWVSAGNRLSSPEAISG</sequence>
<dbReference type="PROSITE" id="PS50206">
    <property type="entry name" value="RHODANESE_3"/>
    <property type="match status" value="1"/>
</dbReference>
<evidence type="ECO:0000313" key="3">
    <source>
        <dbReference type="Proteomes" id="UP000095401"/>
    </source>
</evidence>
<dbReference type="AlphaFoldDB" id="A0A1D8IQY0"/>
<dbReference type="PANTHER" id="PTHR43031">
    <property type="entry name" value="FAD-DEPENDENT OXIDOREDUCTASE"/>
    <property type="match status" value="1"/>
</dbReference>
<dbReference type="RefSeq" id="WP_070079245.1">
    <property type="nucleotide sequence ID" value="NZ_CP017415.1"/>
</dbReference>
<dbReference type="InterPro" id="IPR036873">
    <property type="entry name" value="Rhodanese-like_dom_sf"/>
</dbReference>
<dbReference type="Proteomes" id="UP000095401">
    <property type="component" value="Chromosome"/>
</dbReference>